<dbReference type="RefSeq" id="XP_005711224.1">
    <property type="nucleotide sequence ID" value="XM_005711167.1"/>
</dbReference>
<accession>R7QUA0</accession>
<dbReference type="AlphaFoldDB" id="R7QUA0"/>
<proteinExistence type="predicted"/>
<dbReference type="Proteomes" id="UP000012073">
    <property type="component" value="Unassembled WGS sequence"/>
</dbReference>
<evidence type="ECO:0000313" key="1">
    <source>
        <dbReference type="EMBL" id="CDF40930.1"/>
    </source>
</evidence>
<dbReference type="STRING" id="2769.R7QUA0"/>
<reference evidence="2" key="1">
    <citation type="journal article" date="2013" name="Proc. Natl. Acad. Sci. U.S.A.">
        <title>Genome structure and metabolic features in the red seaweed Chondrus crispus shed light on evolution of the Archaeplastida.</title>
        <authorList>
            <person name="Collen J."/>
            <person name="Porcel B."/>
            <person name="Carre W."/>
            <person name="Ball S.G."/>
            <person name="Chaparro C."/>
            <person name="Tonon T."/>
            <person name="Barbeyron T."/>
            <person name="Michel G."/>
            <person name="Noel B."/>
            <person name="Valentin K."/>
            <person name="Elias M."/>
            <person name="Artiguenave F."/>
            <person name="Arun A."/>
            <person name="Aury J.M."/>
            <person name="Barbosa-Neto J.F."/>
            <person name="Bothwell J.H."/>
            <person name="Bouget F.Y."/>
            <person name="Brillet L."/>
            <person name="Cabello-Hurtado F."/>
            <person name="Capella-Gutierrez S."/>
            <person name="Charrier B."/>
            <person name="Cladiere L."/>
            <person name="Cock J.M."/>
            <person name="Coelho S.M."/>
            <person name="Colleoni C."/>
            <person name="Czjzek M."/>
            <person name="Da Silva C."/>
            <person name="Delage L."/>
            <person name="Denoeud F."/>
            <person name="Deschamps P."/>
            <person name="Dittami S.M."/>
            <person name="Gabaldon T."/>
            <person name="Gachon C.M."/>
            <person name="Groisillier A."/>
            <person name="Herve C."/>
            <person name="Jabbari K."/>
            <person name="Katinka M."/>
            <person name="Kloareg B."/>
            <person name="Kowalczyk N."/>
            <person name="Labadie K."/>
            <person name="Leblanc C."/>
            <person name="Lopez P.J."/>
            <person name="McLachlan D.H."/>
            <person name="Meslet-Cladiere L."/>
            <person name="Moustafa A."/>
            <person name="Nehr Z."/>
            <person name="Nyvall Collen P."/>
            <person name="Panaud O."/>
            <person name="Partensky F."/>
            <person name="Poulain J."/>
            <person name="Rensing S.A."/>
            <person name="Rousvoal S."/>
            <person name="Samson G."/>
            <person name="Symeonidi A."/>
            <person name="Weissenbach J."/>
            <person name="Zambounis A."/>
            <person name="Wincker P."/>
            <person name="Boyen C."/>
        </authorList>
    </citation>
    <scope>NUCLEOTIDE SEQUENCE [LARGE SCALE GENOMIC DNA]</scope>
    <source>
        <strain evidence="2">cv. Stackhouse</strain>
    </source>
</reference>
<name>R7QUA0_CHOCR</name>
<sequence length="105" mass="11471">MYCPNIFARIVPSYFDKTLEQVLVSTLRHNIFIVHGSDPMTSRSTVHTVLIDNGDIVSASLLNSGTTDLSLLGIVLCKSYGSSLDEDAKEMLEEDYGIPTISMGT</sequence>
<gene>
    <name evidence="1" type="ORF">CHC_T00000896001</name>
</gene>
<dbReference type="KEGG" id="ccp:CHC_T00000896001"/>
<protein>
    <submittedName>
        <fullName evidence="1">Uncharacterized protein</fullName>
    </submittedName>
</protein>
<dbReference type="Gramene" id="CDF40930">
    <property type="protein sequence ID" value="CDF40930"/>
    <property type="gene ID" value="CHC_T00000896001"/>
</dbReference>
<dbReference type="GeneID" id="17318939"/>
<dbReference type="OrthoDB" id="6991at2763"/>
<keyword evidence="2" id="KW-1185">Reference proteome</keyword>
<evidence type="ECO:0000313" key="2">
    <source>
        <dbReference type="Proteomes" id="UP000012073"/>
    </source>
</evidence>
<organism evidence="1 2">
    <name type="scientific">Chondrus crispus</name>
    <name type="common">Carrageen Irish moss</name>
    <name type="synonym">Polymorpha crispa</name>
    <dbReference type="NCBI Taxonomy" id="2769"/>
    <lineage>
        <taxon>Eukaryota</taxon>
        <taxon>Rhodophyta</taxon>
        <taxon>Florideophyceae</taxon>
        <taxon>Rhodymeniophycidae</taxon>
        <taxon>Gigartinales</taxon>
        <taxon>Gigartinaceae</taxon>
        <taxon>Chondrus</taxon>
    </lineage>
</organism>
<dbReference type="EMBL" id="HG002272">
    <property type="protein sequence ID" value="CDF40930.1"/>
    <property type="molecule type" value="Genomic_DNA"/>
</dbReference>